<proteinExistence type="predicted"/>
<evidence type="ECO:0000313" key="2">
    <source>
        <dbReference type="Proteomes" id="UP001432146"/>
    </source>
</evidence>
<name>A0AAW0ZCD2_9HYME</name>
<accession>A0AAW0ZCD2</accession>
<dbReference type="AlphaFoldDB" id="A0AAW0ZCD2"/>
<gene>
    <name evidence="1" type="ORF">QLX08_010400</name>
</gene>
<dbReference type="EMBL" id="JAWNGG020000278">
    <property type="protein sequence ID" value="KAK9295207.1"/>
    <property type="molecule type" value="Genomic_DNA"/>
</dbReference>
<comment type="caution">
    <text evidence="1">The sequence shown here is derived from an EMBL/GenBank/DDBJ whole genome shotgun (WGS) entry which is preliminary data.</text>
</comment>
<keyword evidence="2" id="KW-1185">Reference proteome</keyword>
<evidence type="ECO:0000313" key="1">
    <source>
        <dbReference type="EMBL" id="KAK9295207.1"/>
    </source>
</evidence>
<dbReference type="Proteomes" id="UP001432146">
    <property type="component" value="Unassembled WGS sequence"/>
</dbReference>
<organism evidence="1 2">
    <name type="scientific">Tetragonisca angustula</name>
    <dbReference type="NCBI Taxonomy" id="166442"/>
    <lineage>
        <taxon>Eukaryota</taxon>
        <taxon>Metazoa</taxon>
        <taxon>Ecdysozoa</taxon>
        <taxon>Arthropoda</taxon>
        <taxon>Hexapoda</taxon>
        <taxon>Insecta</taxon>
        <taxon>Pterygota</taxon>
        <taxon>Neoptera</taxon>
        <taxon>Endopterygota</taxon>
        <taxon>Hymenoptera</taxon>
        <taxon>Apocrita</taxon>
        <taxon>Aculeata</taxon>
        <taxon>Apoidea</taxon>
        <taxon>Anthophila</taxon>
        <taxon>Apidae</taxon>
        <taxon>Tetragonisca</taxon>
    </lineage>
</organism>
<sequence length="76" mass="8418">MRTVPFVFVLTATVKSSLNLTVAATWNTIFTFSINMDLSAGERPVWQAHVTLYGMNPAENRGMLSPDAVIDLKMKT</sequence>
<reference evidence="1 2" key="1">
    <citation type="submission" date="2024-05" db="EMBL/GenBank/DDBJ databases">
        <title>The nuclear and mitochondrial genome assemblies of Tetragonisca angustula (Apidae: Meliponini), a tiny yet remarkable pollinator in the Neotropics.</title>
        <authorList>
            <person name="Ferrari R."/>
            <person name="Ricardo P.C."/>
            <person name="Dias F.C."/>
            <person name="Araujo N.S."/>
            <person name="Soares D.O."/>
            <person name="Zhou Q.-S."/>
            <person name="Zhu C.-D."/>
            <person name="Coutinho L."/>
            <person name="Airas M.C."/>
            <person name="Batista T.M."/>
        </authorList>
    </citation>
    <scope>NUCLEOTIDE SEQUENCE [LARGE SCALE GENOMIC DNA]</scope>
    <source>
        <strain evidence="1">ASF017062</strain>
        <tissue evidence="1">Abdomen</tissue>
    </source>
</reference>
<protein>
    <submittedName>
        <fullName evidence="1">Uncharacterized protein</fullName>
    </submittedName>
</protein>